<evidence type="ECO:0000313" key="8">
    <source>
        <dbReference type="EMBL" id="EMS49501.1"/>
    </source>
</evidence>
<keyword evidence="5" id="KW-0539">Nucleus</keyword>
<dbReference type="eggNOG" id="KOG4282">
    <property type="taxonomic scope" value="Eukaryota"/>
</dbReference>
<dbReference type="PANTHER" id="PTHR21654:SF65">
    <property type="entry name" value="MYB-LIKE DOMAIN-CONTAINING PROTEIN"/>
    <property type="match status" value="1"/>
</dbReference>
<feature type="domain" description="Myb/SANT-like DNA-binding" evidence="7">
    <location>
        <begin position="2"/>
        <end position="40"/>
    </location>
</feature>
<keyword evidence="4" id="KW-0804">Transcription</keyword>
<organism evidence="8">
    <name type="scientific">Triticum urartu</name>
    <name type="common">Red wild einkorn</name>
    <name type="synonym">Crithodium urartu</name>
    <dbReference type="NCBI Taxonomy" id="4572"/>
    <lineage>
        <taxon>Eukaryota</taxon>
        <taxon>Viridiplantae</taxon>
        <taxon>Streptophyta</taxon>
        <taxon>Embryophyta</taxon>
        <taxon>Tracheophyta</taxon>
        <taxon>Spermatophyta</taxon>
        <taxon>Magnoliopsida</taxon>
        <taxon>Liliopsida</taxon>
        <taxon>Poales</taxon>
        <taxon>Poaceae</taxon>
        <taxon>BOP clade</taxon>
        <taxon>Pooideae</taxon>
        <taxon>Triticodae</taxon>
        <taxon>Triticeae</taxon>
        <taxon>Triticinae</taxon>
        <taxon>Triticum</taxon>
    </lineage>
</organism>
<dbReference type="GO" id="GO:0005634">
    <property type="term" value="C:nucleus"/>
    <property type="evidence" value="ECO:0007669"/>
    <property type="project" value="UniProtKB-SubCell"/>
</dbReference>
<evidence type="ECO:0000256" key="3">
    <source>
        <dbReference type="ARBA" id="ARBA00023125"/>
    </source>
</evidence>
<evidence type="ECO:0000259" key="7">
    <source>
        <dbReference type="Pfam" id="PF13837"/>
    </source>
</evidence>
<dbReference type="Pfam" id="PF13837">
    <property type="entry name" value="Myb_DNA-bind_4"/>
    <property type="match status" value="1"/>
</dbReference>
<proteinExistence type="predicted"/>
<evidence type="ECO:0000256" key="2">
    <source>
        <dbReference type="ARBA" id="ARBA00023015"/>
    </source>
</evidence>
<evidence type="ECO:0000256" key="6">
    <source>
        <dbReference type="SAM" id="MobiDB-lite"/>
    </source>
</evidence>
<feature type="region of interest" description="Disordered" evidence="6">
    <location>
        <begin position="89"/>
        <end position="234"/>
    </location>
</feature>
<feature type="compositionally biased region" description="Low complexity" evidence="6">
    <location>
        <begin position="184"/>
        <end position="193"/>
    </location>
</feature>
<comment type="subcellular location">
    <subcellularLocation>
        <location evidence="1">Nucleus</location>
    </subcellularLocation>
</comment>
<feature type="region of interest" description="Disordered" evidence="6">
    <location>
        <begin position="26"/>
        <end position="47"/>
    </location>
</feature>
<dbReference type="EMBL" id="KD242123">
    <property type="protein sequence ID" value="EMS49501.1"/>
    <property type="molecule type" value="Genomic_DNA"/>
</dbReference>
<sequence length="234" mass="24976">MDAAFREAALKGPLWEQVSRRLAEMGHTRSAKKCREKFENTPPPAAQHVEHGAKNVIINGNGHGNGAAMQVKASNGAGAAAMFPSPVHAAGNGGNNGTATNKVESKPEGIAKETAPVQPAVAMNHSYGRNDRRDVYDLDSDSMDEDEEDDFDDDEEEEDQDGVPGGCNINMPPAQYDAHFLQRQHQQQQQQNHNHNHNVVRPNAVNGSGNPPAGNATPSSAPATSGTPFLAMVQ</sequence>
<feature type="compositionally biased region" description="Polar residues" evidence="6">
    <location>
        <begin position="216"/>
        <end position="227"/>
    </location>
</feature>
<protein>
    <recommendedName>
        <fullName evidence="7">Myb/SANT-like DNA-binding domain-containing protein</fullName>
    </recommendedName>
</protein>
<evidence type="ECO:0000256" key="4">
    <source>
        <dbReference type="ARBA" id="ARBA00023163"/>
    </source>
</evidence>
<feature type="compositionally biased region" description="Acidic residues" evidence="6">
    <location>
        <begin position="137"/>
        <end position="161"/>
    </location>
</feature>
<dbReference type="GO" id="GO:0006355">
    <property type="term" value="P:regulation of DNA-templated transcription"/>
    <property type="evidence" value="ECO:0007669"/>
    <property type="project" value="UniProtKB-ARBA"/>
</dbReference>
<keyword evidence="3" id="KW-0238">DNA-binding</keyword>
<dbReference type="Gene3D" id="1.10.10.60">
    <property type="entry name" value="Homeodomain-like"/>
    <property type="match status" value="1"/>
</dbReference>
<reference evidence="8" key="1">
    <citation type="journal article" date="2013" name="Nature">
        <title>Draft genome of the wheat A-genome progenitor Triticum urartu.</title>
        <authorList>
            <person name="Ling H.Q."/>
            <person name="Zhao S."/>
            <person name="Liu D."/>
            <person name="Wang J."/>
            <person name="Sun H."/>
            <person name="Zhang C."/>
            <person name="Fan H."/>
            <person name="Li D."/>
            <person name="Dong L."/>
            <person name="Tao Y."/>
            <person name="Gao C."/>
            <person name="Wu H."/>
            <person name="Li Y."/>
            <person name="Cui Y."/>
            <person name="Guo X."/>
            <person name="Zheng S."/>
            <person name="Wang B."/>
            <person name="Yu K."/>
            <person name="Liang Q."/>
            <person name="Yang W."/>
            <person name="Lou X."/>
            <person name="Chen J."/>
            <person name="Feng M."/>
            <person name="Jian J."/>
            <person name="Zhang X."/>
            <person name="Luo G."/>
            <person name="Jiang Y."/>
            <person name="Liu J."/>
            <person name="Wang Z."/>
            <person name="Sha Y."/>
            <person name="Zhang B."/>
            <person name="Wu H."/>
            <person name="Tang D."/>
            <person name="Shen Q."/>
            <person name="Xue P."/>
            <person name="Zou S."/>
            <person name="Wang X."/>
            <person name="Liu X."/>
            <person name="Wang F."/>
            <person name="Yang Y."/>
            <person name="An X."/>
            <person name="Dong Z."/>
            <person name="Zhang K."/>
            <person name="Zhang X."/>
            <person name="Luo M.C."/>
            <person name="Dvorak J."/>
            <person name="Tong Y."/>
            <person name="Wang J."/>
            <person name="Yang H."/>
            <person name="Li Z."/>
            <person name="Wang D."/>
            <person name="Zhang A."/>
            <person name="Wang J."/>
        </authorList>
    </citation>
    <scope>NUCLEOTIDE SEQUENCE</scope>
</reference>
<dbReference type="AlphaFoldDB" id="M7YR55"/>
<accession>M7YR55</accession>
<evidence type="ECO:0000256" key="5">
    <source>
        <dbReference type="ARBA" id="ARBA00023242"/>
    </source>
</evidence>
<evidence type="ECO:0000256" key="1">
    <source>
        <dbReference type="ARBA" id="ARBA00004123"/>
    </source>
</evidence>
<dbReference type="PANTHER" id="PTHR21654">
    <property type="entry name" value="FI21293P1"/>
    <property type="match status" value="1"/>
</dbReference>
<dbReference type="InterPro" id="IPR044822">
    <property type="entry name" value="Myb_DNA-bind_4"/>
</dbReference>
<dbReference type="GO" id="GO:0003677">
    <property type="term" value="F:DNA binding"/>
    <property type="evidence" value="ECO:0007669"/>
    <property type="project" value="UniProtKB-KW"/>
</dbReference>
<keyword evidence="2" id="KW-0805">Transcription regulation</keyword>
<gene>
    <name evidence="8" type="ORF">TRIUR3_30514</name>
</gene>
<name>M7YR55_TRIUA</name>
<dbReference type="STRING" id="4572.M7YR55"/>